<evidence type="ECO:0000256" key="1">
    <source>
        <dbReference type="ARBA" id="ARBA00022723"/>
    </source>
</evidence>
<dbReference type="VEuPathDB" id="GiardiaDB:GL50581_2398"/>
<dbReference type="GO" id="GO:0006511">
    <property type="term" value="P:ubiquitin-dependent protein catabolic process"/>
    <property type="evidence" value="ECO:0007669"/>
    <property type="project" value="TreeGrafter"/>
</dbReference>
<dbReference type="EMBL" id="AHGT01000056">
    <property type="protein sequence ID" value="ESU36115.1"/>
    <property type="molecule type" value="Genomic_DNA"/>
</dbReference>
<dbReference type="VEuPathDB" id="GiardiaDB:DHA2_15187"/>
<dbReference type="GO" id="GO:0061630">
    <property type="term" value="F:ubiquitin protein ligase activity"/>
    <property type="evidence" value="ECO:0007669"/>
    <property type="project" value="TreeGrafter"/>
</dbReference>
<dbReference type="VEuPathDB" id="GiardiaDB:QR46_4724"/>
<dbReference type="PANTHER" id="PTHR21319">
    <property type="entry name" value="RING FINGER AND CHY ZINC FINGER DOMAIN-CONTAINING PROTEIN 1"/>
    <property type="match status" value="1"/>
</dbReference>
<feature type="domain" description="RING-type" evidence="6">
    <location>
        <begin position="385"/>
        <end position="430"/>
    </location>
</feature>
<dbReference type="PANTHER" id="PTHR21319:SF53">
    <property type="entry name" value="RING FINGER AND CHY ZINC FINGER DOMAIN-CONTAINING PROTEIN 1"/>
    <property type="match status" value="1"/>
</dbReference>
<dbReference type="VEuPathDB" id="GiardiaDB:GL50803_0015187"/>
<evidence type="ECO:0000256" key="3">
    <source>
        <dbReference type="ARBA" id="ARBA00022833"/>
    </source>
</evidence>
<dbReference type="InterPro" id="IPR037275">
    <property type="entry name" value="Znf_CTCHY_sf"/>
</dbReference>
<evidence type="ECO:0000259" key="7">
    <source>
        <dbReference type="PROSITE" id="PS51266"/>
    </source>
</evidence>
<dbReference type="Proteomes" id="UP000018320">
    <property type="component" value="Unassembled WGS sequence"/>
</dbReference>
<dbReference type="Gene3D" id="3.30.40.10">
    <property type="entry name" value="Zinc/RING finger domain, C3HC4 (zinc finger)"/>
    <property type="match status" value="1"/>
</dbReference>
<evidence type="ECO:0000256" key="2">
    <source>
        <dbReference type="ARBA" id="ARBA00022771"/>
    </source>
</evidence>
<keyword evidence="2 4" id="KW-0863">Zinc-finger</keyword>
<dbReference type="InterPro" id="IPR008913">
    <property type="entry name" value="Znf_CHY"/>
</dbReference>
<dbReference type="Pfam" id="PF05495">
    <property type="entry name" value="zf-CHY"/>
    <property type="match status" value="1"/>
</dbReference>
<dbReference type="AlphaFoldDB" id="V6TGQ8"/>
<feature type="domain" description="CHY-type" evidence="7">
    <location>
        <begin position="251"/>
        <end position="319"/>
    </location>
</feature>
<dbReference type="PROSITE" id="PS51270">
    <property type="entry name" value="ZF_CTCHY"/>
    <property type="match status" value="1"/>
</dbReference>
<dbReference type="InterPro" id="IPR037274">
    <property type="entry name" value="Znf_CHY_sf"/>
</dbReference>
<name>V6TGQ8_GIAIN</name>
<keyword evidence="1" id="KW-0479">Metal-binding</keyword>
<reference evidence="9 10" key="2">
    <citation type="journal article" date="2013" name="Genome Biol. Evol.">
        <title>Genome sequencing of Giardia lamblia genotypes A2 and B isolates (DH and GS) and comparative analysis with the genomes of genotypes A1 and E (WB and Pig).</title>
        <authorList>
            <person name="Adam R.D."/>
            <person name="Dahlstrom E.W."/>
            <person name="Martens C.A."/>
            <person name="Bruno D.P."/>
            <person name="Barbian K.D."/>
            <person name="Ricklefs S.M."/>
            <person name="Hernandez M.M."/>
            <person name="Narla N.P."/>
            <person name="Patel R.B."/>
            <person name="Porcella S.F."/>
            <person name="Nash T.E."/>
        </authorList>
    </citation>
    <scope>NUCLEOTIDE SEQUENCE [LARGE SCALE GENOMIC DNA]</scope>
    <source>
        <strain evidence="9 10">DH</strain>
    </source>
</reference>
<dbReference type="PROSITE" id="PS50216">
    <property type="entry name" value="DHHC"/>
    <property type="match status" value="1"/>
</dbReference>
<evidence type="ECO:0000313" key="9">
    <source>
        <dbReference type="EMBL" id="ESU36115.1"/>
    </source>
</evidence>
<sequence>MTYHMVISDSAKIKMLSSDYNGSIETCLVKGRLFKLRDTSLGFEPSNREYLRDFPAYVSGEENYQKELSSLKAVQSIFPLRCYSPSKSVFAMIHSKENSLLMKNTSAGFHIPYIRPEVLSTDPRTMLSIFQKQKQYPALKVMNTGSEIDAAFTGGLLEQESSSNIGSSFTSSSNMYVSSSSQINMTPSTSSSSHQTQDTFDQTDLDEKFLAPLNDNDPDSGYIFLAGPFLLSVSERRRKEAEDPYVWVQYDVEKVTGCPHYWTGAFIVCPDCAQIYPCRICHDNLVPGHTLDRRRVKEMFCLTCNKVGRIGFRCEYCGVVVSRTFCNICNTLCMLGPEMKPTYHCQHCNSCHVGLQEMVRHCSTCRTCISREDYDTHVCDCDNMCPVCMIPFADNVMSEIVLPCNSAHKMHRRCFNDMIMSENITCPLDHKIILDRYRYGIIRCENLRRYSETQLSLNQSELVKIRVYLCHDCQRVSADLSFHFISLQCHFCYSCNCRFLYVLDFMPSELTSEIEDLALDDLEGICITAQEKCTAGEREKVWQHLLLYRKLYSDIVPTLVYLNSAMFGQSSDMVQIILNLIQAHAPAH</sequence>
<dbReference type="InterPro" id="IPR013083">
    <property type="entry name" value="Znf_RING/FYVE/PHD"/>
</dbReference>
<evidence type="ECO:0000259" key="6">
    <source>
        <dbReference type="PROSITE" id="PS50089"/>
    </source>
</evidence>
<organism evidence="9 10">
    <name type="scientific">Giardia intestinalis</name>
    <name type="common">Giardia lamblia</name>
    <dbReference type="NCBI Taxonomy" id="5741"/>
    <lineage>
        <taxon>Eukaryota</taxon>
        <taxon>Metamonada</taxon>
        <taxon>Diplomonadida</taxon>
        <taxon>Hexamitidae</taxon>
        <taxon>Giardiinae</taxon>
        <taxon>Giardia</taxon>
    </lineage>
</organism>
<gene>
    <name evidence="9" type="ORF">DHA2_15187</name>
</gene>
<dbReference type="GO" id="GO:0016567">
    <property type="term" value="P:protein ubiquitination"/>
    <property type="evidence" value="ECO:0007669"/>
    <property type="project" value="TreeGrafter"/>
</dbReference>
<dbReference type="InterPro" id="IPR017921">
    <property type="entry name" value="Znf_CTCHY"/>
</dbReference>
<proteinExistence type="predicted"/>
<reference evidence="10" key="1">
    <citation type="submission" date="2012-02" db="EMBL/GenBank/DDBJ databases">
        <title>Genome sequencing of Giardia lamblia Genotypes A2 and B isolates (DH and GS) and comparative analysis with the genomes of Genotypes A1 and E (WB and Pig).</title>
        <authorList>
            <person name="Adam R."/>
            <person name="Dahlstrom E."/>
            <person name="Martens C."/>
            <person name="Bruno D."/>
            <person name="Barbian K."/>
            <person name="Porcella S.F."/>
            <person name="Nash T."/>
        </authorList>
    </citation>
    <scope>NUCLEOTIDE SEQUENCE</scope>
    <source>
        <strain evidence="10">DH</strain>
    </source>
</reference>
<comment type="caution">
    <text evidence="9">The sequence shown here is derived from an EMBL/GenBank/DDBJ whole genome shotgun (WGS) entry which is preliminary data.</text>
</comment>
<keyword evidence="3" id="KW-0862">Zinc</keyword>
<dbReference type="SUPFAM" id="SSF161245">
    <property type="entry name" value="Zinc hairpin stack"/>
    <property type="match status" value="1"/>
</dbReference>
<feature type="domain" description="CTCHY-type" evidence="8">
    <location>
        <begin position="321"/>
        <end position="387"/>
    </location>
</feature>
<dbReference type="PROSITE" id="PS51266">
    <property type="entry name" value="ZF_CHY"/>
    <property type="match status" value="1"/>
</dbReference>
<evidence type="ECO:0000313" key="10">
    <source>
        <dbReference type="Proteomes" id="UP000018320"/>
    </source>
</evidence>
<dbReference type="GO" id="GO:0008270">
    <property type="term" value="F:zinc ion binding"/>
    <property type="evidence" value="ECO:0007669"/>
    <property type="project" value="UniProtKB-KW"/>
</dbReference>
<evidence type="ECO:0000259" key="8">
    <source>
        <dbReference type="PROSITE" id="PS51270"/>
    </source>
</evidence>
<evidence type="ECO:0000256" key="4">
    <source>
        <dbReference type="PROSITE-ProRule" id="PRU00601"/>
    </source>
</evidence>
<accession>V6TGQ8</accession>
<evidence type="ECO:0000256" key="5">
    <source>
        <dbReference type="SAM" id="MobiDB-lite"/>
    </source>
</evidence>
<dbReference type="SUPFAM" id="SSF57850">
    <property type="entry name" value="RING/U-box"/>
    <property type="match status" value="1"/>
</dbReference>
<dbReference type="PROSITE" id="PS50089">
    <property type="entry name" value="ZF_RING_2"/>
    <property type="match status" value="1"/>
</dbReference>
<dbReference type="SUPFAM" id="SSF161219">
    <property type="entry name" value="CHY zinc finger-like"/>
    <property type="match status" value="1"/>
</dbReference>
<protein>
    <submittedName>
        <fullName evidence="9">Putative zinc finger domain-containing protein</fullName>
    </submittedName>
</protein>
<dbReference type="GO" id="GO:0005634">
    <property type="term" value="C:nucleus"/>
    <property type="evidence" value="ECO:0007669"/>
    <property type="project" value="TreeGrafter"/>
</dbReference>
<feature type="region of interest" description="Disordered" evidence="5">
    <location>
        <begin position="180"/>
        <end position="199"/>
    </location>
</feature>
<dbReference type="InterPro" id="IPR001841">
    <property type="entry name" value="Znf_RING"/>
</dbReference>